<dbReference type="EMBL" id="BTFQ01000007">
    <property type="protein sequence ID" value="GMM13055.1"/>
    <property type="molecule type" value="Genomic_DNA"/>
</dbReference>
<proteinExistence type="inferred from homology"/>
<feature type="transmembrane region" description="Helical" evidence="7">
    <location>
        <begin position="12"/>
        <end position="30"/>
    </location>
</feature>
<comment type="caution">
    <text evidence="8">The sequence shown here is derived from an EMBL/GenBank/DDBJ whole genome shotgun (WGS) entry which is preliminary data.</text>
</comment>
<dbReference type="Proteomes" id="UP001346800">
    <property type="component" value="Unassembled WGS sequence"/>
</dbReference>
<dbReference type="PRINTS" id="PR00735">
    <property type="entry name" value="GLHYDRLASE8"/>
</dbReference>
<dbReference type="EMBL" id="BTFR01000032">
    <property type="protein sequence ID" value="GMM16829.1"/>
    <property type="molecule type" value="Genomic_DNA"/>
</dbReference>
<gene>
    <name evidence="9" type="ORF">LABF125_19630</name>
    <name evidence="8" type="ORF">LABF186_01690</name>
</gene>
<evidence type="ECO:0000256" key="5">
    <source>
        <dbReference type="PROSITE-ProRule" id="PRU10058"/>
    </source>
</evidence>
<evidence type="ECO:0000313" key="10">
    <source>
        <dbReference type="Proteomes" id="UP001332503"/>
    </source>
</evidence>
<keyword evidence="3 6" id="KW-0378">Hydrolase</keyword>
<dbReference type="InterPro" id="IPR019834">
    <property type="entry name" value="Glyco_hydro_8_CS"/>
</dbReference>
<dbReference type="Pfam" id="PF01270">
    <property type="entry name" value="Glyco_hydro_8"/>
    <property type="match status" value="1"/>
</dbReference>
<keyword evidence="10" id="KW-1185">Reference proteome</keyword>
<feature type="active site" description="Nucleophile" evidence="5">
    <location>
        <position position="138"/>
    </location>
</feature>
<dbReference type="InterPro" id="IPR002037">
    <property type="entry name" value="Glyco_hydro_8"/>
</dbReference>
<evidence type="ECO:0000313" key="9">
    <source>
        <dbReference type="EMBL" id="GMM16829.1"/>
    </source>
</evidence>
<reference evidence="10 11" key="2">
    <citation type="journal article" date="2024" name="Int. J. Syst. Evol. Microbiol.">
        <title>Proposal of Lactobacillus amylovorus subsp. animalis subsp. nov. and an emended description of Lactobacillus amylovorus.</title>
        <authorList>
            <person name="Yamane K."/>
            <person name="Tanizawa Y."/>
            <person name="Kobayashi H."/>
            <person name="Kamizono T."/>
            <person name="Kojima Y."/>
            <person name="Takagi H."/>
            <person name="Tohno M."/>
        </authorList>
    </citation>
    <scope>NUCLEOTIDE SEQUENCE [LARGE SCALE GENOMIC DNA]</scope>
    <source>
        <strain evidence="9 10">BF125</strain>
        <strain evidence="8 11">BF186</strain>
    </source>
</reference>
<evidence type="ECO:0000313" key="8">
    <source>
        <dbReference type="EMBL" id="GMM13055.1"/>
    </source>
</evidence>
<dbReference type="RefSeq" id="WP_338188975.1">
    <property type="nucleotide sequence ID" value="NZ_BTFQ01000007.1"/>
</dbReference>
<reference evidence="8" key="1">
    <citation type="submission" date="2023-06" db="EMBL/GenBank/DDBJ databases">
        <authorList>
            <person name="Tohno M."/>
            <person name="Tanizawa Y."/>
        </authorList>
    </citation>
    <scope>NUCLEOTIDE SEQUENCE</scope>
    <source>
        <strain evidence="9">BF125</strain>
        <strain evidence="8">BF186</strain>
    </source>
</reference>
<evidence type="ECO:0000256" key="4">
    <source>
        <dbReference type="ARBA" id="ARBA00023295"/>
    </source>
</evidence>
<dbReference type="InterPro" id="IPR012341">
    <property type="entry name" value="6hp_glycosidase-like_sf"/>
</dbReference>
<evidence type="ECO:0000256" key="2">
    <source>
        <dbReference type="ARBA" id="ARBA00022729"/>
    </source>
</evidence>
<accession>A0ABD0C1F0</accession>
<name>A0ABD0C1F0_LACAM</name>
<comment type="similarity">
    <text evidence="1 6">Belongs to the glycosyl hydrolase 8 (cellulase D) family.</text>
</comment>
<evidence type="ECO:0000256" key="3">
    <source>
        <dbReference type="ARBA" id="ARBA00022801"/>
    </source>
</evidence>
<keyword evidence="6" id="KW-0119">Carbohydrate metabolism</keyword>
<keyword evidence="4 6" id="KW-0326">Glycosidase</keyword>
<dbReference type="GO" id="GO:0000272">
    <property type="term" value="P:polysaccharide catabolic process"/>
    <property type="evidence" value="ECO:0007669"/>
    <property type="project" value="UniProtKB-KW"/>
</dbReference>
<sequence>MKRLNHNHHLSLYFIVIIAIFSGIMAYVRLQNSSQLRHNFYRQWYKDYVVKVNQQESFIDTTPKTETRTALSEGQGYGMYIAVLSAKRKWSKKEYFDQLNNFYLKHRETINKDKTALMSWRAVENNGHWTINKNSATDGDLFIAQALLLASKQWHDDKYQKEAHAILQDILRYEYNPDTETLTVGDWADSKSKYYNLMRTSDVMPEFFDNFYQETGDKRWLVIKNTMLKRLNQLSHQNKTGLVPDFAWVSKNDAQPVKPKTISTENDGYYSANACRVPMMLAGCNDRSAQNTLKRMLKFFSKQNTITAGYTLKGKPLNKYQSASFSAPIFYAVSFNRNEGYDDLFMSQQYIFTRHLPQNNYYDAALTTMVRC</sequence>
<protein>
    <recommendedName>
        <fullName evidence="6">Glucanase</fullName>
        <ecNumber evidence="6">3.2.1.-</ecNumber>
    </recommendedName>
</protein>
<keyword evidence="2" id="KW-0732">Signal</keyword>
<evidence type="ECO:0000256" key="6">
    <source>
        <dbReference type="RuleBase" id="RU361167"/>
    </source>
</evidence>
<evidence type="ECO:0000256" key="1">
    <source>
        <dbReference type="ARBA" id="ARBA00009209"/>
    </source>
</evidence>
<organism evidence="8 11">
    <name type="scientific">Lactobacillus amylovorus subsp. animalium</name>
    <dbReference type="NCBI Taxonomy" id="3378536"/>
    <lineage>
        <taxon>Bacteria</taxon>
        <taxon>Bacillati</taxon>
        <taxon>Bacillota</taxon>
        <taxon>Bacilli</taxon>
        <taxon>Lactobacillales</taxon>
        <taxon>Lactobacillaceae</taxon>
        <taxon>Lactobacillus</taxon>
    </lineage>
</organism>
<dbReference type="GO" id="GO:0016798">
    <property type="term" value="F:hydrolase activity, acting on glycosyl bonds"/>
    <property type="evidence" value="ECO:0007669"/>
    <property type="project" value="UniProtKB-KW"/>
</dbReference>
<dbReference type="AlphaFoldDB" id="A0ABD0C1F0"/>
<dbReference type="InterPro" id="IPR008928">
    <property type="entry name" value="6-hairpin_glycosidase_sf"/>
</dbReference>
<dbReference type="Gene3D" id="1.50.10.10">
    <property type="match status" value="1"/>
</dbReference>
<keyword evidence="6" id="KW-0624">Polysaccharide degradation</keyword>
<dbReference type="EC" id="3.2.1.-" evidence="6"/>
<dbReference type="SUPFAM" id="SSF48208">
    <property type="entry name" value="Six-hairpin glycosidases"/>
    <property type="match status" value="1"/>
</dbReference>
<evidence type="ECO:0000313" key="11">
    <source>
        <dbReference type="Proteomes" id="UP001346800"/>
    </source>
</evidence>
<dbReference type="Proteomes" id="UP001332503">
    <property type="component" value="Unassembled WGS sequence"/>
</dbReference>
<keyword evidence="7" id="KW-1133">Transmembrane helix</keyword>
<keyword evidence="7" id="KW-0472">Membrane</keyword>
<keyword evidence="7" id="KW-0812">Transmembrane</keyword>
<evidence type="ECO:0000256" key="7">
    <source>
        <dbReference type="SAM" id="Phobius"/>
    </source>
</evidence>
<dbReference type="PROSITE" id="PS00812">
    <property type="entry name" value="GLYCOSYL_HYDROL_F8"/>
    <property type="match status" value="1"/>
</dbReference>